<evidence type="ECO:0000313" key="1">
    <source>
        <dbReference type="EnsemblMetazoa" id="GPAI033853-PA"/>
    </source>
</evidence>
<evidence type="ECO:0000313" key="2">
    <source>
        <dbReference type="Proteomes" id="UP000092445"/>
    </source>
</evidence>
<dbReference type="VEuPathDB" id="VectorBase:GPAI033853"/>
<keyword evidence="2" id="KW-1185">Reference proteome</keyword>
<proteinExistence type="predicted"/>
<dbReference type="Proteomes" id="UP000092445">
    <property type="component" value="Unassembled WGS sequence"/>
</dbReference>
<protein>
    <submittedName>
        <fullName evidence="1">Uncharacterized protein</fullName>
    </submittedName>
</protein>
<sequence length="149" mass="17294">MECPRNNCGETSWPIPFLIRRDVSSSVASNEPYFPLALKLQLYIKRSMIFLVQPEYNSFKQNEILFRFQAVIACVTALRYPSYTGFMCCDATRYKRWANIKFLIKQATSFPNNLTSDEDVEINLKSIVNRETLQGLLSTFVKEKIFIAQ</sequence>
<accession>A0A1B0A423</accession>
<dbReference type="EnsemblMetazoa" id="GPAI033853-RA">
    <property type="protein sequence ID" value="GPAI033853-PA"/>
    <property type="gene ID" value="GPAI033853"/>
</dbReference>
<organism evidence="1 2">
    <name type="scientific">Glossina pallidipes</name>
    <name type="common">Tsetse fly</name>
    <dbReference type="NCBI Taxonomy" id="7398"/>
    <lineage>
        <taxon>Eukaryota</taxon>
        <taxon>Metazoa</taxon>
        <taxon>Ecdysozoa</taxon>
        <taxon>Arthropoda</taxon>
        <taxon>Hexapoda</taxon>
        <taxon>Insecta</taxon>
        <taxon>Pterygota</taxon>
        <taxon>Neoptera</taxon>
        <taxon>Endopterygota</taxon>
        <taxon>Diptera</taxon>
        <taxon>Brachycera</taxon>
        <taxon>Muscomorpha</taxon>
        <taxon>Hippoboscoidea</taxon>
        <taxon>Glossinidae</taxon>
        <taxon>Glossina</taxon>
    </lineage>
</organism>
<dbReference type="AlphaFoldDB" id="A0A1B0A423"/>
<reference evidence="2" key="1">
    <citation type="submission" date="2014-03" db="EMBL/GenBank/DDBJ databases">
        <authorList>
            <person name="Aksoy S."/>
            <person name="Warren W."/>
            <person name="Wilson R.K."/>
        </authorList>
    </citation>
    <scope>NUCLEOTIDE SEQUENCE [LARGE SCALE GENOMIC DNA]</scope>
    <source>
        <strain evidence="2">IAEA</strain>
    </source>
</reference>
<name>A0A1B0A423_GLOPL</name>
<reference evidence="1" key="2">
    <citation type="submission" date="2020-05" db="UniProtKB">
        <authorList>
            <consortium name="EnsemblMetazoa"/>
        </authorList>
    </citation>
    <scope>IDENTIFICATION</scope>
    <source>
        <strain evidence="1">IAEA</strain>
    </source>
</reference>